<sequence length="59" mass="6789">MKDETTHFSNIDLSTTARLYHIDCPERPLNSRKGLVYSHLVECGCHSSYWESASQCNKQ</sequence>
<protein>
    <submittedName>
        <fullName evidence="1">Uncharacterized protein</fullName>
    </submittedName>
</protein>
<evidence type="ECO:0000313" key="1">
    <source>
        <dbReference type="EMBL" id="ART31674.1"/>
    </source>
</evidence>
<name>A0A1Y0B2Q4_9LAMI</name>
<keyword evidence="1" id="KW-0496">Mitochondrion</keyword>
<dbReference type="EMBL" id="KY774314">
    <property type="protein sequence ID" value="ART31674.1"/>
    <property type="molecule type" value="Genomic_DNA"/>
</dbReference>
<gene>
    <name evidence="1" type="ORF">AEK19_MT1484</name>
</gene>
<proteinExistence type="predicted"/>
<organism evidence="1">
    <name type="scientific">Utricularia reniformis</name>
    <dbReference type="NCBI Taxonomy" id="192314"/>
    <lineage>
        <taxon>Eukaryota</taxon>
        <taxon>Viridiplantae</taxon>
        <taxon>Streptophyta</taxon>
        <taxon>Embryophyta</taxon>
        <taxon>Tracheophyta</taxon>
        <taxon>Spermatophyta</taxon>
        <taxon>Magnoliopsida</taxon>
        <taxon>eudicotyledons</taxon>
        <taxon>Gunneridae</taxon>
        <taxon>Pentapetalae</taxon>
        <taxon>asterids</taxon>
        <taxon>lamiids</taxon>
        <taxon>Lamiales</taxon>
        <taxon>Lentibulariaceae</taxon>
        <taxon>Utricularia</taxon>
    </lineage>
</organism>
<geneLocation type="mitochondrion" evidence="1"/>
<accession>A0A1Y0B2Q4</accession>
<dbReference type="AlphaFoldDB" id="A0A1Y0B2Q4"/>
<reference evidence="1" key="1">
    <citation type="submission" date="2017-03" db="EMBL/GenBank/DDBJ databases">
        <title>The mitochondrial genome of the carnivorous plant Utricularia reniformis (Lentibulariaceae): structure, comparative analysis and evolutionary landmarks.</title>
        <authorList>
            <person name="Silva S.R."/>
            <person name="Alvarenga D.O."/>
            <person name="Michael T.P."/>
            <person name="Miranda V.F.O."/>
            <person name="Varani A.M."/>
        </authorList>
    </citation>
    <scope>NUCLEOTIDE SEQUENCE</scope>
</reference>